<proteinExistence type="predicted"/>
<evidence type="ECO:0000256" key="3">
    <source>
        <dbReference type="SAM" id="SignalP"/>
    </source>
</evidence>
<evidence type="ECO:0000256" key="1">
    <source>
        <dbReference type="SAM" id="MobiDB-lite"/>
    </source>
</evidence>
<dbReference type="EMBL" id="LSRX01000083">
    <property type="protein sequence ID" value="OLQ10155.1"/>
    <property type="molecule type" value="Genomic_DNA"/>
</dbReference>
<feature type="chain" id="PRO_5012073550" description="F-box domain-containing protein" evidence="3">
    <location>
        <begin position="23"/>
        <end position="579"/>
    </location>
</feature>
<feature type="signal peptide" evidence="3">
    <location>
        <begin position="1"/>
        <end position="22"/>
    </location>
</feature>
<keyword evidence="2" id="KW-0472">Membrane</keyword>
<evidence type="ECO:0000256" key="2">
    <source>
        <dbReference type="SAM" id="Phobius"/>
    </source>
</evidence>
<reference evidence="4 5" key="1">
    <citation type="submission" date="2016-02" db="EMBL/GenBank/DDBJ databases">
        <title>Genome analysis of coral dinoflagellate symbionts highlights evolutionary adaptations to a symbiotic lifestyle.</title>
        <authorList>
            <person name="Aranda M."/>
            <person name="Li Y."/>
            <person name="Liew Y.J."/>
            <person name="Baumgarten S."/>
            <person name="Simakov O."/>
            <person name="Wilson M."/>
            <person name="Piel J."/>
            <person name="Ashoor H."/>
            <person name="Bougouffa S."/>
            <person name="Bajic V.B."/>
            <person name="Ryu T."/>
            <person name="Ravasi T."/>
            <person name="Bayer T."/>
            <person name="Micklem G."/>
            <person name="Kim H."/>
            <person name="Bhak J."/>
            <person name="Lajeunesse T.C."/>
            <person name="Voolstra C.R."/>
        </authorList>
    </citation>
    <scope>NUCLEOTIDE SEQUENCE [LARGE SCALE GENOMIC DNA]</scope>
    <source>
        <strain evidence="4 5">CCMP2467</strain>
    </source>
</reference>
<keyword evidence="2" id="KW-0812">Transmembrane</keyword>
<keyword evidence="3" id="KW-0732">Signal</keyword>
<comment type="caution">
    <text evidence="4">The sequence shown here is derived from an EMBL/GenBank/DDBJ whole genome shotgun (WGS) entry which is preliminary data.</text>
</comment>
<organism evidence="4 5">
    <name type="scientific">Symbiodinium microadriaticum</name>
    <name type="common">Dinoflagellate</name>
    <name type="synonym">Zooxanthella microadriatica</name>
    <dbReference type="NCBI Taxonomy" id="2951"/>
    <lineage>
        <taxon>Eukaryota</taxon>
        <taxon>Sar</taxon>
        <taxon>Alveolata</taxon>
        <taxon>Dinophyceae</taxon>
        <taxon>Suessiales</taxon>
        <taxon>Symbiodiniaceae</taxon>
        <taxon>Symbiodinium</taxon>
    </lineage>
</organism>
<feature type="transmembrane region" description="Helical" evidence="2">
    <location>
        <begin position="484"/>
        <end position="510"/>
    </location>
</feature>
<keyword evidence="2" id="KW-1133">Transmembrane helix</keyword>
<dbReference type="Proteomes" id="UP000186817">
    <property type="component" value="Unassembled WGS sequence"/>
</dbReference>
<evidence type="ECO:0000313" key="5">
    <source>
        <dbReference type="Proteomes" id="UP000186817"/>
    </source>
</evidence>
<keyword evidence="5" id="KW-1185">Reference proteome</keyword>
<sequence>MPWEMRQALLGIVYLSLHGAASEECGPHLPAECDAAPLLQLPKRNASLPARSLGGVLVARFQDVVDKIDLSAARSRKLADNRKDKQEWPFSPANFTDVPVTTLREPLTSEQKKLRRKVLARQAVTAAGLIMALMTFSVGMQLVMVEFVMTGTCEMPFNIAGTVGTVILGVIAGFRWLFHVPYRLLRSLCQHCSCLFCHCCLRRPDPTKAAMPLQQLCPDHLLEEVVGFLPIESLSTLSYRLSPALRSALHYRWSRQMIGRLFCSLMLCFEAPGGVEGWRDAAMPLQQLCPDHLLEEVVGFLPIESLSTLSYRLSPALRSALHYRWSRQMIGRLFCSLMLCFEAPGGVEGWRDVPRFHFRRYTRTMENAPAMETQTAATEQPADAALPAAETAAEAPDLPAPNDQFVMFYDAMVDRLPRHHPLVDEKAHLLSRHWNNKGSSMEALMLLIAETGAHDLVWSIGYIIMNLQFKKQHLPWIEDYLHAWLRWLSLATFLLASMALFALSSLLEWFRLLVHVLQMQWEDYAQLMKTKIYHWYAFTNGLIHNWYCFTAQSVEALFQTSSPQSRQMCVDEVLPQRHN</sequence>
<gene>
    <name evidence="4" type="ORF">AK812_SmicGene6200</name>
</gene>
<dbReference type="AlphaFoldDB" id="A0A1Q9ERU7"/>
<dbReference type="OrthoDB" id="10679128at2759"/>
<feature type="region of interest" description="Disordered" evidence="1">
    <location>
        <begin position="371"/>
        <end position="396"/>
    </location>
</feature>
<feature type="transmembrane region" description="Helical" evidence="2">
    <location>
        <begin position="157"/>
        <end position="178"/>
    </location>
</feature>
<name>A0A1Q9ERU7_SYMMI</name>
<accession>A0A1Q9ERU7</accession>
<evidence type="ECO:0000313" key="4">
    <source>
        <dbReference type="EMBL" id="OLQ10155.1"/>
    </source>
</evidence>
<evidence type="ECO:0008006" key="6">
    <source>
        <dbReference type="Google" id="ProtNLM"/>
    </source>
</evidence>
<feature type="transmembrane region" description="Helical" evidence="2">
    <location>
        <begin position="123"/>
        <end position="145"/>
    </location>
</feature>
<feature type="transmembrane region" description="Helical" evidence="2">
    <location>
        <begin position="443"/>
        <end position="464"/>
    </location>
</feature>
<protein>
    <recommendedName>
        <fullName evidence="6">F-box domain-containing protein</fullName>
    </recommendedName>
</protein>